<dbReference type="AlphaFoldDB" id="A0A7W5AXW7"/>
<dbReference type="GO" id="GO:0046464">
    <property type="term" value="P:acylglycerol catabolic process"/>
    <property type="evidence" value="ECO:0007669"/>
    <property type="project" value="TreeGrafter"/>
</dbReference>
<dbReference type="InterPro" id="IPR050266">
    <property type="entry name" value="AB_hydrolase_sf"/>
</dbReference>
<keyword evidence="3" id="KW-1185">Reference proteome</keyword>
<dbReference type="GO" id="GO:0016020">
    <property type="term" value="C:membrane"/>
    <property type="evidence" value="ECO:0007669"/>
    <property type="project" value="TreeGrafter"/>
</dbReference>
<evidence type="ECO:0000313" key="2">
    <source>
        <dbReference type="EMBL" id="MBB3110166.1"/>
    </source>
</evidence>
<dbReference type="SUPFAM" id="SSF53474">
    <property type="entry name" value="alpha/beta-Hydrolases"/>
    <property type="match status" value="1"/>
</dbReference>
<organism evidence="2 3">
    <name type="scientific">Paenibacillus phyllosphaerae</name>
    <dbReference type="NCBI Taxonomy" id="274593"/>
    <lineage>
        <taxon>Bacteria</taxon>
        <taxon>Bacillati</taxon>
        <taxon>Bacillota</taxon>
        <taxon>Bacilli</taxon>
        <taxon>Bacillales</taxon>
        <taxon>Paenibacillaceae</taxon>
        <taxon>Paenibacillus</taxon>
    </lineage>
</organism>
<name>A0A7W5AXW7_9BACL</name>
<dbReference type="EMBL" id="JACHXK010000004">
    <property type="protein sequence ID" value="MBB3110166.1"/>
    <property type="molecule type" value="Genomic_DNA"/>
</dbReference>
<reference evidence="2 3" key="1">
    <citation type="submission" date="2020-08" db="EMBL/GenBank/DDBJ databases">
        <title>Genomic Encyclopedia of Type Strains, Phase III (KMG-III): the genomes of soil and plant-associated and newly described type strains.</title>
        <authorList>
            <person name="Whitman W."/>
        </authorList>
    </citation>
    <scope>NUCLEOTIDE SEQUENCE [LARGE SCALE GENOMIC DNA]</scope>
    <source>
        <strain evidence="2 3">CECT 5862</strain>
    </source>
</reference>
<dbReference type="PANTHER" id="PTHR43798">
    <property type="entry name" value="MONOACYLGLYCEROL LIPASE"/>
    <property type="match status" value="1"/>
</dbReference>
<dbReference type="PANTHER" id="PTHR43798:SF33">
    <property type="entry name" value="HYDROLASE, PUTATIVE (AFU_ORTHOLOGUE AFUA_2G14860)-RELATED"/>
    <property type="match status" value="1"/>
</dbReference>
<sequence length="251" mass="27732">MRIDKQMMQTSQGNLQYHCSGSGSPAIVLINGGSGPIEGWMRVLPELTQLSTVMGYNRLGVGASDKPSLPQDGMAIVNMLHEMLGRLDLKPPYLLVGHSLGGLYANLYARLFPDEIAGVVFLEASTPKDITLDRHQGSFVKLLNKLLTATDTFFPHKQYDEVRFVKQTIAQIEASGRFPNVPVFVLTGGKENKMIPPEVRQERLSHQLELLALSTDSTHIAAEQSGHFPQLTEPKLVIDTIRACLERVRSV</sequence>
<dbReference type="GO" id="GO:0047372">
    <property type="term" value="F:monoacylglycerol lipase activity"/>
    <property type="evidence" value="ECO:0007669"/>
    <property type="project" value="TreeGrafter"/>
</dbReference>
<proteinExistence type="predicted"/>
<accession>A0A7W5AXW7</accession>
<gene>
    <name evidence="2" type="ORF">FHS18_002233</name>
</gene>
<dbReference type="InterPro" id="IPR000073">
    <property type="entry name" value="AB_hydrolase_1"/>
</dbReference>
<evidence type="ECO:0000259" key="1">
    <source>
        <dbReference type="Pfam" id="PF00561"/>
    </source>
</evidence>
<dbReference type="Pfam" id="PF00561">
    <property type="entry name" value="Abhydrolase_1"/>
    <property type="match status" value="1"/>
</dbReference>
<feature type="domain" description="AB hydrolase-1" evidence="1">
    <location>
        <begin position="25"/>
        <end position="133"/>
    </location>
</feature>
<dbReference type="Gene3D" id="3.40.50.1820">
    <property type="entry name" value="alpha/beta hydrolase"/>
    <property type="match status" value="1"/>
</dbReference>
<evidence type="ECO:0000313" key="3">
    <source>
        <dbReference type="Proteomes" id="UP000570361"/>
    </source>
</evidence>
<dbReference type="RefSeq" id="WP_183599940.1">
    <property type="nucleotide sequence ID" value="NZ_JACHXK010000004.1"/>
</dbReference>
<protein>
    <submittedName>
        <fullName evidence="2">Pimeloyl-ACP methyl ester carboxylesterase</fullName>
    </submittedName>
</protein>
<dbReference type="Proteomes" id="UP000570361">
    <property type="component" value="Unassembled WGS sequence"/>
</dbReference>
<dbReference type="InterPro" id="IPR029058">
    <property type="entry name" value="AB_hydrolase_fold"/>
</dbReference>
<comment type="caution">
    <text evidence="2">The sequence shown here is derived from an EMBL/GenBank/DDBJ whole genome shotgun (WGS) entry which is preliminary data.</text>
</comment>